<keyword evidence="4 6" id="KW-0802">TPR repeat</keyword>
<dbReference type="PROSITE" id="PS50005">
    <property type="entry name" value="TPR"/>
    <property type="match status" value="1"/>
</dbReference>
<evidence type="ECO:0000256" key="2">
    <source>
        <dbReference type="ARBA" id="ARBA00022490"/>
    </source>
</evidence>
<evidence type="ECO:0000256" key="6">
    <source>
        <dbReference type="PROSITE-ProRule" id="PRU00339"/>
    </source>
</evidence>
<dbReference type="InterPro" id="IPR019734">
    <property type="entry name" value="TPR_rpt"/>
</dbReference>
<evidence type="ECO:0000256" key="5">
    <source>
        <dbReference type="ARBA" id="ARBA00038253"/>
    </source>
</evidence>
<evidence type="ECO:0000256" key="1">
    <source>
        <dbReference type="ARBA" id="ARBA00004496"/>
    </source>
</evidence>
<dbReference type="SUPFAM" id="SSF48452">
    <property type="entry name" value="TPR-like"/>
    <property type="match status" value="2"/>
</dbReference>
<dbReference type="PANTHER" id="PTHR46630">
    <property type="entry name" value="TETRATRICOPEPTIDE REPEAT PROTEIN 29"/>
    <property type="match status" value="1"/>
</dbReference>
<keyword evidence="10" id="KW-1185">Reference proteome</keyword>
<dbReference type="PANTHER" id="PTHR46630:SF1">
    <property type="entry name" value="TETRATRICOPEPTIDE REPEAT PROTEIN 29"/>
    <property type="match status" value="1"/>
</dbReference>
<dbReference type="Pfam" id="PF13424">
    <property type="entry name" value="TPR_12"/>
    <property type="match status" value="1"/>
</dbReference>
<organism evidence="9 10">
    <name type="scientific">Flavobacterium arsenatis</name>
    <dbReference type="NCBI Taxonomy" id="1484332"/>
    <lineage>
        <taxon>Bacteria</taxon>
        <taxon>Pseudomonadati</taxon>
        <taxon>Bacteroidota</taxon>
        <taxon>Flavobacteriia</taxon>
        <taxon>Flavobacteriales</taxon>
        <taxon>Flavobacteriaceae</taxon>
        <taxon>Flavobacterium</taxon>
    </lineage>
</organism>
<evidence type="ECO:0000256" key="3">
    <source>
        <dbReference type="ARBA" id="ARBA00022737"/>
    </source>
</evidence>
<gene>
    <name evidence="9" type="ORF">J2X31_001272</name>
</gene>
<dbReference type="Proteomes" id="UP001255185">
    <property type="component" value="Unassembled WGS sequence"/>
</dbReference>
<feature type="transmembrane region" description="Helical" evidence="7">
    <location>
        <begin position="339"/>
        <end position="361"/>
    </location>
</feature>
<dbReference type="InterPro" id="IPR051476">
    <property type="entry name" value="Bac_ResReg_Asp_Phosphatase"/>
</dbReference>
<evidence type="ECO:0000256" key="7">
    <source>
        <dbReference type="SAM" id="Phobius"/>
    </source>
</evidence>
<keyword evidence="7" id="KW-0812">Transmembrane</keyword>
<keyword evidence="7" id="KW-1133">Transmembrane helix</keyword>
<feature type="repeat" description="TPR" evidence="6">
    <location>
        <begin position="236"/>
        <end position="269"/>
    </location>
</feature>
<keyword evidence="7" id="KW-0472">Membrane</keyword>
<comment type="similarity">
    <text evidence="5">Belongs to the Rap family.</text>
</comment>
<reference evidence="9 10" key="1">
    <citation type="submission" date="2023-07" db="EMBL/GenBank/DDBJ databases">
        <title>Sorghum-associated microbial communities from plants grown in Nebraska, USA.</title>
        <authorList>
            <person name="Schachtman D."/>
        </authorList>
    </citation>
    <scope>NUCLEOTIDE SEQUENCE [LARGE SCALE GENOMIC DNA]</scope>
    <source>
        <strain evidence="9 10">3773</strain>
    </source>
</reference>
<comment type="caution">
    <text evidence="9">The sequence shown here is derived from an EMBL/GenBank/DDBJ whole genome shotgun (WGS) entry which is preliminary data.</text>
</comment>
<keyword evidence="8" id="KW-0732">Signal</keyword>
<keyword evidence="3" id="KW-0677">Repeat</keyword>
<comment type="subcellular location">
    <subcellularLocation>
        <location evidence="1">Cytoplasm</location>
    </subcellularLocation>
</comment>
<evidence type="ECO:0000313" key="10">
    <source>
        <dbReference type="Proteomes" id="UP001255185"/>
    </source>
</evidence>
<dbReference type="InterPro" id="IPR011990">
    <property type="entry name" value="TPR-like_helical_dom_sf"/>
</dbReference>
<evidence type="ECO:0000313" key="9">
    <source>
        <dbReference type="EMBL" id="MDR6967265.1"/>
    </source>
</evidence>
<evidence type="ECO:0000256" key="8">
    <source>
        <dbReference type="SAM" id="SignalP"/>
    </source>
</evidence>
<accession>A0ABU1TMV1</accession>
<proteinExistence type="inferred from homology"/>
<evidence type="ECO:0000256" key="4">
    <source>
        <dbReference type="ARBA" id="ARBA00022803"/>
    </source>
</evidence>
<dbReference type="SMART" id="SM00028">
    <property type="entry name" value="TPR"/>
    <property type="match status" value="3"/>
</dbReference>
<feature type="chain" id="PRO_5045803413" evidence="8">
    <location>
        <begin position="27"/>
        <end position="386"/>
    </location>
</feature>
<name>A0ABU1TMV1_9FLAO</name>
<keyword evidence="2" id="KW-0963">Cytoplasm</keyword>
<sequence>MRCKLLNTILFFIIVANFCFISPTYAQGQAKLDSLIRASTLKIYENPDKAIAIGKSIAADPKNDTKTKIRGLMLVSDGYSSKRDYQKSLKYVLKANQLLSQLNDDLLKIRILYKLAAQYQQLKIYDKAIAFLDESEALSLAYPVRDSVQFLLGNNYVIRGFIYKEQLNCDIAINFFEKGIKEYAGIEGSLINANLSITHYNIGNCYILMANNEAAKNSFTKSIAIANQINAKSLEGFSLKGLAEVYTLEGKYNEAIKVLEEALVLSKSVGDLILNQGIYKGLSENYLAINEWEKYRIYHLDFLKTQLEVKESERKSISDSLDKTMAVQNAKLQEVIPNYNYGILTSILITITVVIIFIFYYKKTQKSNLKLQDLIDDLQKTKRNLI</sequence>
<feature type="signal peptide" evidence="8">
    <location>
        <begin position="1"/>
        <end position="26"/>
    </location>
</feature>
<dbReference type="EMBL" id="JAVDVI010000004">
    <property type="protein sequence ID" value="MDR6967265.1"/>
    <property type="molecule type" value="Genomic_DNA"/>
</dbReference>
<protein>
    <submittedName>
        <fullName evidence="9">Tetratricopeptide (TPR) repeat protein</fullName>
    </submittedName>
</protein>
<dbReference type="Gene3D" id="1.25.40.10">
    <property type="entry name" value="Tetratricopeptide repeat domain"/>
    <property type="match status" value="2"/>
</dbReference>